<gene>
    <name evidence="8" type="ORF">Tbon_06815</name>
</gene>
<accession>A0ABX6C160</accession>
<keyword evidence="3 6" id="KW-1133">Transmembrane helix</keyword>
<dbReference type="PANTHER" id="PTHR11360">
    <property type="entry name" value="MONOCARBOXYLATE TRANSPORTER"/>
    <property type="match status" value="1"/>
</dbReference>
<comment type="subcellular location">
    <subcellularLocation>
        <location evidence="1">Cell membrane</location>
        <topology evidence="1">Multi-pass membrane protein</topology>
    </subcellularLocation>
</comment>
<feature type="transmembrane region" description="Helical" evidence="6">
    <location>
        <begin position="150"/>
        <end position="169"/>
    </location>
</feature>
<dbReference type="InterPro" id="IPR011701">
    <property type="entry name" value="MFS"/>
</dbReference>
<proteinExistence type="predicted"/>
<evidence type="ECO:0000313" key="9">
    <source>
        <dbReference type="Proteomes" id="UP000326331"/>
    </source>
</evidence>
<feature type="transmembrane region" description="Helical" evidence="6">
    <location>
        <begin position="92"/>
        <end position="110"/>
    </location>
</feature>
<sequence length="430" mass="45702">MADAAPGALAGRQTRPARIFYGWWIVAAGAALQALQAALLGQAYGAYVVLLRSEFGWSTTMLSAASSLREAESGILGPVHGTLLDRFGPRRVASAGVVLLGLGFMLFSRVQEPWQFYAAFLVMAVGASMCGFLTAAFSAVHWFERRRATAISLASAGFAVGGMCVPLTVLALESLGWRTTALLSGALVIAAGLPLAQLYRHHPHELGLEPDGVPPAPVRRAPGEPQPPPARRDFTLGEAVRTPAFWLISLGHASALFVVVAMSVHLVSHLRESQGYTLGQASSVVMALTFTFMVGNLTGGFLGDRVNKRALLVTCMAMHCTGLLLLSHAVNPWMVGGFVVIHGLAWGWRGPQMTAIRADYFGRAAFGKIMGVSNMVILSGTILGPLIAGFAYDRTGNYRLGFDILAFIALAGSVFFLLARRPAPLPSRSP</sequence>
<dbReference type="Pfam" id="PF07690">
    <property type="entry name" value="MFS_1"/>
    <property type="match status" value="1"/>
</dbReference>
<feature type="transmembrane region" description="Helical" evidence="6">
    <location>
        <begin position="20"/>
        <end position="51"/>
    </location>
</feature>
<dbReference type="PROSITE" id="PS50850">
    <property type="entry name" value="MFS"/>
    <property type="match status" value="1"/>
</dbReference>
<evidence type="ECO:0000256" key="6">
    <source>
        <dbReference type="SAM" id="Phobius"/>
    </source>
</evidence>
<evidence type="ECO:0000259" key="7">
    <source>
        <dbReference type="PROSITE" id="PS50850"/>
    </source>
</evidence>
<feature type="transmembrane region" description="Helical" evidence="6">
    <location>
        <begin position="175"/>
        <end position="196"/>
    </location>
</feature>
<feature type="transmembrane region" description="Helical" evidence="6">
    <location>
        <begin position="244"/>
        <end position="264"/>
    </location>
</feature>
<evidence type="ECO:0000256" key="5">
    <source>
        <dbReference type="SAM" id="MobiDB-lite"/>
    </source>
</evidence>
<dbReference type="Gene3D" id="1.20.1250.20">
    <property type="entry name" value="MFS general substrate transporter like domains"/>
    <property type="match status" value="2"/>
</dbReference>
<name>A0ABX6C160_9CHLR</name>
<feature type="transmembrane region" description="Helical" evidence="6">
    <location>
        <begin position="398"/>
        <end position="419"/>
    </location>
</feature>
<dbReference type="EMBL" id="CP042829">
    <property type="protein sequence ID" value="QFG03017.1"/>
    <property type="molecule type" value="Genomic_DNA"/>
</dbReference>
<dbReference type="InterPro" id="IPR050327">
    <property type="entry name" value="Proton-linked_MCT"/>
</dbReference>
<dbReference type="SUPFAM" id="SSF103473">
    <property type="entry name" value="MFS general substrate transporter"/>
    <property type="match status" value="1"/>
</dbReference>
<evidence type="ECO:0000256" key="4">
    <source>
        <dbReference type="ARBA" id="ARBA00023136"/>
    </source>
</evidence>
<organism evidence="8 9">
    <name type="scientific">Tepidiforma bonchosmolovskayae</name>
    <dbReference type="NCBI Taxonomy" id="2601677"/>
    <lineage>
        <taxon>Bacteria</taxon>
        <taxon>Bacillati</taxon>
        <taxon>Chloroflexota</taxon>
        <taxon>Tepidiformia</taxon>
        <taxon>Tepidiformales</taxon>
        <taxon>Tepidiformaceae</taxon>
        <taxon>Tepidiforma</taxon>
    </lineage>
</organism>
<dbReference type="PANTHER" id="PTHR11360:SF284">
    <property type="entry name" value="EG:103B4.3 PROTEIN-RELATED"/>
    <property type="match status" value="1"/>
</dbReference>
<dbReference type="Proteomes" id="UP000326331">
    <property type="component" value="Chromosome"/>
</dbReference>
<keyword evidence="4 6" id="KW-0472">Membrane</keyword>
<feature type="transmembrane region" description="Helical" evidence="6">
    <location>
        <begin position="116"/>
        <end position="143"/>
    </location>
</feature>
<reference evidence="8 9" key="1">
    <citation type="submission" date="2019-08" db="EMBL/GenBank/DDBJ databases">
        <authorList>
            <person name="Toschakov S.V."/>
        </authorList>
    </citation>
    <scope>NUCLEOTIDE SEQUENCE [LARGE SCALE GENOMIC DNA]</scope>
    <source>
        <strain evidence="8 9">3753O</strain>
    </source>
</reference>
<dbReference type="InterPro" id="IPR036259">
    <property type="entry name" value="MFS_trans_sf"/>
</dbReference>
<dbReference type="CDD" id="cd17355">
    <property type="entry name" value="MFS_YcxA_like"/>
    <property type="match status" value="1"/>
</dbReference>
<feature type="transmembrane region" description="Helical" evidence="6">
    <location>
        <begin position="332"/>
        <end position="348"/>
    </location>
</feature>
<feature type="transmembrane region" description="Helical" evidence="6">
    <location>
        <begin position="284"/>
        <end position="303"/>
    </location>
</feature>
<dbReference type="InterPro" id="IPR020846">
    <property type="entry name" value="MFS_dom"/>
</dbReference>
<keyword evidence="9" id="KW-1185">Reference proteome</keyword>
<dbReference type="RefSeq" id="WP_158066934.1">
    <property type="nucleotide sequence ID" value="NZ_CP042829.1"/>
</dbReference>
<reference evidence="8 9" key="2">
    <citation type="submission" date="2019-10" db="EMBL/GenBank/DDBJ databases">
        <title>Thermopilla bonchosmolovskayae gen. nov., sp. nov., a moderately thermophilic Chloroflexi bacterium from a Chukotka hot spring (Arctic, Russia), representing a novel classis Thermopillaia, which include previously uncultivated lineage OLB14.</title>
        <authorList>
            <person name="Kochetkova T.V."/>
            <person name="Zayulina K.S."/>
            <person name="Zhigarkov V.S."/>
            <person name="Minaev N.V."/>
            <person name="Novikov A."/>
            <person name="Toshchakov S.V."/>
            <person name="Elcheninov A.G."/>
            <person name="Kublanov I.V."/>
        </authorList>
    </citation>
    <scope>NUCLEOTIDE SEQUENCE [LARGE SCALE GENOMIC DNA]</scope>
    <source>
        <strain evidence="8 9">3753O</strain>
    </source>
</reference>
<keyword evidence="2 6" id="KW-0812">Transmembrane</keyword>
<evidence type="ECO:0000313" key="8">
    <source>
        <dbReference type="EMBL" id="QFG03017.1"/>
    </source>
</evidence>
<feature type="domain" description="Major facilitator superfamily (MFS) profile" evidence="7">
    <location>
        <begin position="22"/>
        <end position="424"/>
    </location>
</feature>
<evidence type="ECO:0000256" key="3">
    <source>
        <dbReference type="ARBA" id="ARBA00022989"/>
    </source>
</evidence>
<feature type="transmembrane region" description="Helical" evidence="6">
    <location>
        <begin position="369"/>
        <end position="392"/>
    </location>
</feature>
<feature type="region of interest" description="Disordered" evidence="5">
    <location>
        <begin position="210"/>
        <end position="230"/>
    </location>
</feature>
<evidence type="ECO:0000256" key="2">
    <source>
        <dbReference type="ARBA" id="ARBA00022692"/>
    </source>
</evidence>
<evidence type="ECO:0000256" key="1">
    <source>
        <dbReference type="ARBA" id="ARBA00004651"/>
    </source>
</evidence>
<protein>
    <submittedName>
        <fullName evidence="8">MFS transporter</fullName>
    </submittedName>
</protein>